<organism evidence="7 8">
    <name type="scientific">Clostridium aciditolerans</name>
    <dbReference type="NCBI Taxonomy" id="339861"/>
    <lineage>
        <taxon>Bacteria</taxon>
        <taxon>Bacillati</taxon>
        <taxon>Bacillota</taxon>
        <taxon>Clostridia</taxon>
        <taxon>Eubacteriales</taxon>
        <taxon>Clostridiaceae</taxon>
        <taxon>Clostridium</taxon>
    </lineage>
</organism>
<evidence type="ECO:0000313" key="8">
    <source>
        <dbReference type="Proteomes" id="UP000622687"/>
    </source>
</evidence>
<feature type="transmembrane region" description="Helical" evidence="5">
    <location>
        <begin position="226"/>
        <end position="255"/>
    </location>
</feature>
<feature type="transmembrane region" description="Helical" evidence="5">
    <location>
        <begin position="85"/>
        <end position="105"/>
    </location>
</feature>
<sequence length="435" mass="49956">MNVKTFIELVVITTIMFILNNSNYFKNKKYKNVIILLFSTCLAISIKINYSQYIIGTGECIYIPLTLFLIGIISIFTINNNTKKISLDNILMIIFLITIFISYASKQVYDVVSFWKIVPTYLSIFFIGFIFKNIQEYEYHNVTNFFSYIAIFNGVLGIAQFITNKKLLFGQFNSSIYYSQGSELVKRVVGIAGTNNAGGNLGAILFAVVFFNYLKRKNTVNLSALILTSIFSILTLTRIGYIGITIVLFVNLIMSKWNSMSKIVKKILIIATCAIIVVIIIAAFGDKIHYLLFEQRGNTQDSRKIQFDFIFNNIMNYVGFWSGIGAGQYKFYAYNFIGYSDLDIHSEYLNIMVENGIAMFILFIVLNIYLLVRALKKCDDKIEQAFIVGVFLANLVCSNFNPNQYYIVNNLFYYLLIYCFVYKKKSNMELLGVRR</sequence>
<evidence type="ECO:0000313" key="7">
    <source>
        <dbReference type="EMBL" id="MBI6873654.1"/>
    </source>
</evidence>
<evidence type="ECO:0000256" key="5">
    <source>
        <dbReference type="SAM" id="Phobius"/>
    </source>
</evidence>
<dbReference type="RefSeq" id="WP_211143077.1">
    <property type="nucleotide sequence ID" value="NZ_JAEEGB010000014.1"/>
</dbReference>
<dbReference type="PANTHER" id="PTHR37422">
    <property type="entry name" value="TEICHURONIC ACID BIOSYNTHESIS PROTEIN TUAE"/>
    <property type="match status" value="1"/>
</dbReference>
<dbReference type="AlphaFoldDB" id="A0A934HYN5"/>
<dbReference type="Proteomes" id="UP000622687">
    <property type="component" value="Unassembled WGS sequence"/>
</dbReference>
<proteinExistence type="predicted"/>
<evidence type="ECO:0000256" key="2">
    <source>
        <dbReference type="ARBA" id="ARBA00022692"/>
    </source>
</evidence>
<keyword evidence="8" id="KW-1185">Reference proteome</keyword>
<dbReference type="EMBL" id="JAEEGB010000014">
    <property type="protein sequence ID" value="MBI6873654.1"/>
    <property type="molecule type" value="Genomic_DNA"/>
</dbReference>
<gene>
    <name evidence="7" type="ORF">I6U51_13185</name>
</gene>
<feature type="transmembrane region" description="Helical" evidence="5">
    <location>
        <begin position="143"/>
        <end position="162"/>
    </location>
</feature>
<dbReference type="GO" id="GO:0016020">
    <property type="term" value="C:membrane"/>
    <property type="evidence" value="ECO:0007669"/>
    <property type="project" value="UniProtKB-SubCell"/>
</dbReference>
<evidence type="ECO:0000256" key="3">
    <source>
        <dbReference type="ARBA" id="ARBA00022989"/>
    </source>
</evidence>
<dbReference type="PANTHER" id="PTHR37422:SF13">
    <property type="entry name" value="LIPOPOLYSACCHARIDE BIOSYNTHESIS PROTEIN PA4999-RELATED"/>
    <property type="match status" value="1"/>
</dbReference>
<keyword evidence="3 5" id="KW-1133">Transmembrane helix</keyword>
<dbReference type="GO" id="GO:0016874">
    <property type="term" value="F:ligase activity"/>
    <property type="evidence" value="ECO:0007669"/>
    <property type="project" value="UniProtKB-KW"/>
</dbReference>
<dbReference type="InterPro" id="IPR051533">
    <property type="entry name" value="WaaL-like"/>
</dbReference>
<accession>A0A934HYN5</accession>
<keyword evidence="7" id="KW-0436">Ligase</keyword>
<evidence type="ECO:0000256" key="4">
    <source>
        <dbReference type="ARBA" id="ARBA00023136"/>
    </source>
</evidence>
<feature type="domain" description="O-antigen ligase-related" evidence="6">
    <location>
        <begin position="224"/>
        <end position="364"/>
    </location>
</feature>
<feature type="transmembrane region" description="Helical" evidence="5">
    <location>
        <begin position="197"/>
        <end position="214"/>
    </location>
</feature>
<evidence type="ECO:0000256" key="1">
    <source>
        <dbReference type="ARBA" id="ARBA00004141"/>
    </source>
</evidence>
<keyword evidence="2 5" id="KW-0812">Transmembrane</keyword>
<keyword evidence="4 5" id="KW-0472">Membrane</keyword>
<evidence type="ECO:0000259" key="6">
    <source>
        <dbReference type="Pfam" id="PF04932"/>
    </source>
</evidence>
<feature type="transmembrane region" description="Helical" evidence="5">
    <location>
        <begin position="309"/>
        <end position="329"/>
    </location>
</feature>
<dbReference type="Pfam" id="PF04932">
    <property type="entry name" value="Wzy_C"/>
    <property type="match status" value="1"/>
</dbReference>
<reference evidence="7" key="1">
    <citation type="submission" date="2020-12" db="EMBL/GenBank/DDBJ databases">
        <title>Clostridium thailandense sp. nov., a novel acetogenic bacterium isolated from peat land soil in Thailand.</title>
        <authorList>
            <person name="Chaikitkaew S."/>
            <person name="Birkeland N.K."/>
        </authorList>
    </citation>
    <scope>NUCLEOTIDE SEQUENCE</scope>
    <source>
        <strain evidence="7">DSM 17425</strain>
    </source>
</reference>
<protein>
    <submittedName>
        <fullName evidence="7">O-antigen ligase family protein</fullName>
    </submittedName>
</protein>
<feature type="transmembrane region" description="Helical" evidence="5">
    <location>
        <begin position="34"/>
        <end position="55"/>
    </location>
</feature>
<comment type="caution">
    <text evidence="7">The sequence shown here is derived from an EMBL/GenBank/DDBJ whole genome shotgun (WGS) entry which is preliminary data.</text>
</comment>
<feature type="transmembrane region" description="Helical" evidence="5">
    <location>
        <begin position="267"/>
        <end position="288"/>
    </location>
</feature>
<feature type="transmembrane region" description="Helical" evidence="5">
    <location>
        <begin position="6"/>
        <end position="22"/>
    </location>
</feature>
<feature type="transmembrane region" description="Helical" evidence="5">
    <location>
        <begin position="111"/>
        <end position="131"/>
    </location>
</feature>
<comment type="subcellular location">
    <subcellularLocation>
        <location evidence="1">Membrane</location>
        <topology evidence="1">Multi-pass membrane protein</topology>
    </subcellularLocation>
</comment>
<feature type="transmembrane region" description="Helical" evidence="5">
    <location>
        <begin position="349"/>
        <end position="372"/>
    </location>
</feature>
<dbReference type="InterPro" id="IPR007016">
    <property type="entry name" value="O-antigen_ligase-rel_domated"/>
</dbReference>
<feature type="transmembrane region" description="Helical" evidence="5">
    <location>
        <begin position="384"/>
        <end position="401"/>
    </location>
</feature>
<feature type="transmembrane region" description="Helical" evidence="5">
    <location>
        <begin position="61"/>
        <end position="78"/>
    </location>
</feature>
<name>A0A934HYN5_9CLOT</name>